<evidence type="ECO:0000313" key="1">
    <source>
        <dbReference type="EMBL" id="SVE42854.1"/>
    </source>
</evidence>
<feature type="non-terminal residue" evidence="1">
    <location>
        <position position="100"/>
    </location>
</feature>
<accession>A0A383DEU8</accession>
<gene>
    <name evidence="1" type="ORF">METZ01_LOCUS495708</name>
</gene>
<dbReference type="EMBL" id="UINC01216635">
    <property type="protein sequence ID" value="SVE42854.1"/>
    <property type="molecule type" value="Genomic_DNA"/>
</dbReference>
<reference evidence="1" key="1">
    <citation type="submission" date="2018-05" db="EMBL/GenBank/DDBJ databases">
        <authorList>
            <person name="Lanie J.A."/>
            <person name="Ng W.-L."/>
            <person name="Kazmierczak K.M."/>
            <person name="Andrzejewski T.M."/>
            <person name="Davidsen T.M."/>
            <person name="Wayne K.J."/>
            <person name="Tettelin H."/>
            <person name="Glass J.I."/>
            <person name="Rusch D."/>
            <person name="Podicherti R."/>
            <person name="Tsui H.-C.T."/>
            <person name="Winkler M.E."/>
        </authorList>
    </citation>
    <scope>NUCLEOTIDE SEQUENCE</scope>
</reference>
<name>A0A383DEU8_9ZZZZ</name>
<proteinExistence type="predicted"/>
<protein>
    <submittedName>
        <fullName evidence="1">Uncharacterized protein</fullName>
    </submittedName>
</protein>
<dbReference type="AlphaFoldDB" id="A0A383DEU8"/>
<sequence>VPGGIILKRFNALTLDGMDDYRPGHVFDVCFLQNGNQFFKRVPLVDFAAVPVEGFEFSCKVMNGQSLIQGGECLYFIIINYNYQIVQSVSGSDQKGFPCG</sequence>
<organism evidence="1">
    <name type="scientific">marine metagenome</name>
    <dbReference type="NCBI Taxonomy" id="408172"/>
    <lineage>
        <taxon>unclassified sequences</taxon>
        <taxon>metagenomes</taxon>
        <taxon>ecological metagenomes</taxon>
    </lineage>
</organism>
<feature type="non-terminal residue" evidence="1">
    <location>
        <position position="1"/>
    </location>
</feature>